<dbReference type="EMBL" id="CP038015">
    <property type="protein sequence ID" value="QBP39871.1"/>
    <property type="molecule type" value="Genomic_DNA"/>
</dbReference>
<dbReference type="Gene3D" id="3.30.300.130">
    <property type="entry name" value="Fe-S cluster assembly (FSCA)"/>
    <property type="match status" value="1"/>
</dbReference>
<feature type="domain" description="MIP18 family-like" evidence="1">
    <location>
        <begin position="5"/>
        <end position="76"/>
    </location>
</feature>
<organism evidence="2 3">
    <name type="scientific">Paenisporosarcina antarctica</name>
    <dbReference type="NCBI Taxonomy" id="417367"/>
    <lineage>
        <taxon>Bacteria</taxon>
        <taxon>Bacillati</taxon>
        <taxon>Bacillota</taxon>
        <taxon>Bacilli</taxon>
        <taxon>Bacillales</taxon>
        <taxon>Caryophanaceae</taxon>
        <taxon>Paenisporosarcina</taxon>
    </lineage>
</organism>
<dbReference type="OrthoDB" id="153551at2"/>
<sequence>MNNQEAVFEKLNLVYDPELDKSVLEMKFIEEVDIHQDTVTVVMRLPTFWCSPNFAFIMAEDIRNRVMELPWVSKVLLNLKDHCSSEEINKGVSEGKSFEEVFSNLANGDLNEVRKTFQIKSFKSRQEHLLRELINFGVDKELLNLTIKDLNSHLAIRDKTVLLRYLTLRSELGFSNHPNDLAFLKHTGERIDPLKLSEHLLEARRTRLSMDFNANHCLGLLETRYQTQISEEEKENKYESCSTTCVQHAIAF</sequence>
<dbReference type="KEGG" id="panc:E2636_01295"/>
<name>A0A4P6ZU78_9BACL</name>
<dbReference type="Proteomes" id="UP000294292">
    <property type="component" value="Chromosome"/>
</dbReference>
<dbReference type="InterPro" id="IPR002744">
    <property type="entry name" value="MIP18-like"/>
</dbReference>
<reference evidence="2 3" key="1">
    <citation type="submission" date="2019-03" db="EMBL/GenBank/DDBJ databases">
        <title>Complete genome sequence of Paenisporosarcina antarctica CGMCC 1.6503T.</title>
        <authorList>
            <person name="Rong J.-C."/>
            <person name="Chi N.-Y."/>
            <person name="Zhang Q.-F."/>
        </authorList>
    </citation>
    <scope>NUCLEOTIDE SEQUENCE [LARGE SCALE GENOMIC DNA]</scope>
    <source>
        <strain evidence="2 3">CGMCC 1.6503</strain>
    </source>
</reference>
<evidence type="ECO:0000313" key="2">
    <source>
        <dbReference type="EMBL" id="QBP39871.1"/>
    </source>
</evidence>
<dbReference type="Pfam" id="PF01883">
    <property type="entry name" value="FeS_assembly_P"/>
    <property type="match status" value="1"/>
</dbReference>
<accession>A0A4P6ZU78</accession>
<gene>
    <name evidence="2" type="ORF">E2636_01295</name>
</gene>
<protein>
    <submittedName>
        <fullName evidence="2">Iron-sulfur cluster assembly protein</fullName>
    </submittedName>
</protein>
<dbReference type="InterPro" id="IPR034904">
    <property type="entry name" value="FSCA_dom_sf"/>
</dbReference>
<dbReference type="RefSeq" id="WP_134208274.1">
    <property type="nucleotide sequence ID" value="NZ_CP038015.1"/>
</dbReference>
<proteinExistence type="predicted"/>
<keyword evidence="3" id="KW-1185">Reference proteome</keyword>
<evidence type="ECO:0000313" key="3">
    <source>
        <dbReference type="Proteomes" id="UP000294292"/>
    </source>
</evidence>
<evidence type="ECO:0000259" key="1">
    <source>
        <dbReference type="Pfam" id="PF01883"/>
    </source>
</evidence>
<dbReference type="SUPFAM" id="SSF117916">
    <property type="entry name" value="Fe-S cluster assembly (FSCA) domain-like"/>
    <property type="match status" value="1"/>
</dbReference>
<dbReference type="AlphaFoldDB" id="A0A4P6ZU78"/>